<dbReference type="OrthoDB" id="1546519at2759"/>
<sequence>MARLGGGADSDDDFVVPEGLVDVERRSNCSLDAIVAVLSQCPTFRRALGNGAEAAESDALRYLGAAFRASAEGSDAGVDAAVDGLRAALAARGDQDEDGEGVRSELATGGAHLDVAEVLGEVMSVLSTSERCQKAASALRTKGHIHQRACVKCGKRNEDFRDDVAFDELARSAPATALVDAARSGTGRVADTFRDAHAHAAKSCDACHAPAACEVDVILDHAAKALVLSLAWYSTDQDGNDVAALLELVWRDAPMPVEKVFSKNPNGRQRGSKAGLRRLDLFAVAVFQNAHYTAFVRASDGSDSWTYHDRRSAVAVGPFANVVARCRAGPMLPYLLFYDALPAPPGN</sequence>
<reference evidence="2" key="1">
    <citation type="submission" date="2021-11" db="EMBL/GenBank/DDBJ databases">
        <authorList>
            <consortium name="Genoscope - CEA"/>
            <person name="William W."/>
        </authorList>
    </citation>
    <scope>NUCLEOTIDE SEQUENCE</scope>
</reference>
<dbReference type="InterPro" id="IPR028889">
    <property type="entry name" value="USP"/>
</dbReference>
<evidence type="ECO:0000313" key="3">
    <source>
        <dbReference type="Proteomes" id="UP000789595"/>
    </source>
</evidence>
<dbReference type="PROSITE" id="PS50235">
    <property type="entry name" value="USP_3"/>
    <property type="match status" value="1"/>
</dbReference>
<proteinExistence type="predicted"/>
<dbReference type="Proteomes" id="UP000789595">
    <property type="component" value="Unassembled WGS sequence"/>
</dbReference>
<comment type="caution">
    <text evidence="2">The sequence shown here is derived from an EMBL/GenBank/DDBJ whole genome shotgun (WGS) entry which is preliminary data.</text>
</comment>
<keyword evidence="3" id="KW-1185">Reference proteome</keyword>
<gene>
    <name evidence="2" type="ORF">PECAL_6P07240</name>
</gene>
<organism evidence="2 3">
    <name type="scientific">Pelagomonas calceolata</name>
    <dbReference type="NCBI Taxonomy" id="35677"/>
    <lineage>
        <taxon>Eukaryota</taxon>
        <taxon>Sar</taxon>
        <taxon>Stramenopiles</taxon>
        <taxon>Ochrophyta</taxon>
        <taxon>Pelagophyceae</taxon>
        <taxon>Pelagomonadales</taxon>
        <taxon>Pelagomonadaceae</taxon>
        <taxon>Pelagomonas</taxon>
    </lineage>
</organism>
<name>A0A8J2X712_9STRA</name>
<feature type="domain" description="USP" evidence="1">
    <location>
        <begin position="18"/>
        <end position="341"/>
    </location>
</feature>
<dbReference type="AlphaFoldDB" id="A0A8J2X712"/>
<dbReference type="EMBL" id="CAKKNE010000006">
    <property type="protein sequence ID" value="CAH0379123.1"/>
    <property type="molecule type" value="Genomic_DNA"/>
</dbReference>
<evidence type="ECO:0000259" key="1">
    <source>
        <dbReference type="PROSITE" id="PS50235"/>
    </source>
</evidence>
<protein>
    <recommendedName>
        <fullName evidence="1">USP domain-containing protein</fullName>
    </recommendedName>
</protein>
<dbReference type="Gene3D" id="3.90.70.10">
    <property type="entry name" value="Cysteine proteinases"/>
    <property type="match status" value="1"/>
</dbReference>
<evidence type="ECO:0000313" key="2">
    <source>
        <dbReference type="EMBL" id="CAH0379123.1"/>
    </source>
</evidence>
<accession>A0A8J2X712</accession>